<dbReference type="PANTHER" id="PTHR38767:SF1">
    <property type="entry name" value="DNA POLYMERASE III SUBUNIT CHI"/>
    <property type="match status" value="1"/>
</dbReference>
<gene>
    <name evidence="1" type="ORF">K7B09_00830</name>
</gene>
<protein>
    <submittedName>
        <fullName evidence="1">DNA polymerase III subunit chi</fullName>
    </submittedName>
</protein>
<dbReference type="SUPFAM" id="SSF102400">
    <property type="entry name" value="DNA polymerase III chi subunit"/>
    <property type="match status" value="1"/>
</dbReference>
<dbReference type="Gene3D" id="3.40.50.10110">
    <property type="entry name" value="DNA polymerase III subunit chi"/>
    <property type="match status" value="1"/>
</dbReference>
<dbReference type="InterPro" id="IPR036768">
    <property type="entry name" value="PolIII_chi_sf"/>
</dbReference>
<dbReference type="PANTHER" id="PTHR38767">
    <property type="entry name" value="DNA POLYMERASE III SUBUNIT CHI"/>
    <property type="match status" value="1"/>
</dbReference>
<dbReference type="EMBL" id="JAIQDJ010000001">
    <property type="protein sequence ID" value="MBZ4184867.1"/>
    <property type="molecule type" value="Genomic_DNA"/>
</dbReference>
<dbReference type="InterPro" id="IPR007459">
    <property type="entry name" value="DNA_pol3_chi"/>
</dbReference>
<evidence type="ECO:0000313" key="2">
    <source>
        <dbReference type="Proteomes" id="UP001430290"/>
    </source>
</evidence>
<dbReference type="Pfam" id="PF04364">
    <property type="entry name" value="DNA_pol3_chi"/>
    <property type="match status" value="1"/>
</dbReference>
<reference evidence="1" key="1">
    <citation type="submission" date="2021-09" db="EMBL/GenBank/DDBJ databases">
        <authorList>
            <person name="Wu T."/>
            <person name="Guo S.Z."/>
        </authorList>
    </citation>
    <scope>NUCLEOTIDE SEQUENCE</scope>
    <source>
        <strain evidence="1">RSS-23</strain>
    </source>
</reference>
<name>A0ABS7TAJ0_9GAMM</name>
<evidence type="ECO:0000313" key="1">
    <source>
        <dbReference type="EMBL" id="MBZ4184867.1"/>
    </source>
</evidence>
<accession>A0ABS7TAJ0</accession>
<dbReference type="Proteomes" id="UP001430290">
    <property type="component" value="Unassembled WGS sequence"/>
</dbReference>
<sequence length="141" mass="15942">MPKAHFYLIDKPRFREQPLLLVCELAKKAYAANVPTLILARDPAQAEALDDLLWAFDPDEYLPHQIAGMDADEDEAPVLIASPDTDVPLRPLLINLRDAAPQGAFERVLEVVPADPAAREPLRARWKHYQTLGFELKKFDM</sequence>
<keyword evidence="2" id="KW-1185">Reference proteome</keyword>
<organism evidence="1 2">
    <name type="scientific">Thermomonas beijingensis</name>
    <dbReference type="NCBI Taxonomy" id="2872701"/>
    <lineage>
        <taxon>Bacteria</taxon>
        <taxon>Pseudomonadati</taxon>
        <taxon>Pseudomonadota</taxon>
        <taxon>Gammaproteobacteria</taxon>
        <taxon>Lysobacterales</taxon>
        <taxon>Lysobacteraceae</taxon>
        <taxon>Thermomonas</taxon>
    </lineage>
</organism>
<dbReference type="RefSeq" id="WP_223625673.1">
    <property type="nucleotide sequence ID" value="NZ_JAIQDJ010000001.1"/>
</dbReference>
<comment type="caution">
    <text evidence="1">The sequence shown here is derived from an EMBL/GenBank/DDBJ whole genome shotgun (WGS) entry which is preliminary data.</text>
</comment>
<proteinExistence type="predicted"/>